<dbReference type="GO" id="GO:0016126">
    <property type="term" value="P:sterol biosynthetic process"/>
    <property type="evidence" value="ECO:0007669"/>
    <property type="project" value="TreeGrafter"/>
</dbReference>
<keyword evidence="3" id="KW-0489">Methyltransferase</keyword>
<dbReference type="InterPro" id="IPR029063">
    <property type="entry name" value="SAM-dependent_MTases_sf"/>
</dbReference>
<evidence type="ECO:0000313" key="3">
    <source>
        <dbReference type="EMBL" id="QNH55231.1"/>
    </source>
</evidence>
<evidence type="ECO:0000259" key="2">
    <source>
        <dbReference type="Pfam" id="PF08241"/>
    </source>
</evidence>
<feature type="domain" description="Methyltransferase type 11" evidence="2">
    <location>
        <begin position="50"/>
        <end position="149"/>
    </location>
</feature>
<proteinExistence type="predicted"/>
<dbReference type="GO" id="GO:0032259">
    <property type="term" value="P:methylation"/>
    <property type="evidence" value="ECO:0007669"/>
    <property type="project" value="UniProtKB-KW"/>
</dbReference>
<name>A0A7G7VM88_9FIRM</name>
<reference evidence="3 4" key="1">
    <citation type="submission" date="2020-07" db="EMBL/GenBank/DDBJ databases">
        <title>Complete genome and description of Selenomonas timonensis sp. nov., a new bacterium isolated from a gingivitis subject.</title>
        <authorList>
            <person name="Antezack A."/>
        </authorList>
    </citation>
    <scope>NUCLEOTIDE SEQUENCE [LARGE SCALE GENOMIC DNA]</scope>
    <source>
        <strain evidence="3 4">Marseille-Q3039</strain>
    </source>
</reference>
<evidence type="ECO:0000256" key="1">
    <source>
        <dbReference type="ARBA" id="ARBA00022679"/>
    </source>
</evidence>
<evidence type="ECO:0000313" key="4">
    <source>
        <dbReference type="Proteomes" id="UP000515480"/>
    </source>
</evidence>
<dbReference type="EMBL" id="CP060204">
    <property type="protein sequence ID" value="QNH55231.1"/>
    <property type="molecule type" value="Genomic_DNA"/>
</dbReference>
<dbReference type="RefSeq" id="WP_185981086.1">
    <property type="nucleotide sequence ID" value="NZ_CP060204.1"/>
</dbReference>
<dbReference type="SUPFAM" id="SSF53335">
    <property type="entry name" value="S-adenosyl-L-methionine-dependent methyltransferases"/>
    <property type="match status" value="1"/>
</dbReference>
<dbReference type="KEGG" id="stim:H1B31_04705"/>
<organism evidence="3 4">
    <name type="scientific">Selenomonas timonae</name>
    <dbReference type="NCBI Taxonomy" id="2754044"/>
    <lineage>
        <taxon>Bacteria</taxon>
        <taxon>Bacillati</taxon>
        <taxon>Bacillota</taxon>
        <taxon>Negativicutes</taxon>
        <taxon>Selenomonadales</taxon>
        <taxon>Selenomonadaceae</taxon>
        <taxon>Selenomonas</taxon>
    </lineage>
</organism>
<dbReference type="PANTHER" id="PTHR44068">
    <property type="entry name" value="ZGC:194242"/>
    <property type="match status" value="1"/>
</dbReference>
<dbReference type="InterPro" id="IPR050447">
    <property type="entry name" value="Erg6_SMT_methyltransf"/>
</dbReference>
<dbReference type="Proteomes" id="UP000515480">
    <property type="component" value="Chromosome"/>
</dbReference>
<dbReference type="CDD" id="cd02440">
    <property type="entry name" value="AdoMet_MTases"/>
    <property type="match status" value="1"/>
</dbReference>
<dbReference type="Gene3D" id="3.40.50.150">
    <property type="entry name" value="Vaccinia Virus protein VP39"/>
    <property type="match status" value="1"/>
</dbReference>
<dbReference type="InterPro" id="IPR013216">
    <property type="entry name" value="Methyltransf_11"/>
</dbReference>
<keyword evidence="4" id="KW-1185">Reference proteome</keyword>
<protein>
    <submittedName>
        <fullName evidence="3">Class I SAM-dependent methyltransferase</fullName>
    </submittedName>
</protein>
<keyword evidence="1 3" id="KW-0808">Transferase</keyword>
<dbReference type="GO" id="GO:0003838">
    <property type="term" value="F:sterol 24-C-methyltransferase activity"/>
    <property type="evidence" value="ECO:0007669"/>
    <property type="project" value="TreeGrafter"/>
</dbReference>
<dbReference type="Pfam" id="PF08241">
    <property type="entry name" value="Methyltransf_11"/>
    <property type="match status" value="1"/>
</dbReference>
<dbReference type="PANTHER" id="PTHR44068:SF1">
    <property type="entry name" value="HYPOTHETICAL LOC100005854"/>
    <property type="match status" value="1"/>
</dbReference>
<sequence>MGLLRKFFSNTGKPEGVMGKIVVAMMNKVHAGIAAWGFSHLDLQGNEQVLDCGCGGGANVAVFLRMVDEGHVTGLDYSTVSVEKAREVNSAAIAAGRCSIVQGNVQELPFDNGGFDVVTAFETVYFWPELPRCFGEMHRVLKPGGVFMITNEASGRTKSHEKWQKIVDNMSVYTGEELEKLLTGAGFARVVIDEDLEHDRLNVRAYKD</sequence>
<accession>A0A7G7VM88</accession>
<gene>
    <name evidence="3" type="ORF">H1B31_04705</name>
</gene>
<dbReference type="AlphaFoldDB" id="A0A7G7VM88"/>